<comment type="caution">
    <text evidence="17">The sequence shown here is derived from an EMBL/GenBank/DDBJ whole genome shotgun (WGS) entry which is preliminary data.</text>
</comment>
<evidence type="ECO:0000259" key="16">
    <source>
        <dbReference type="Pfam" id="PF24951"/>
    </source>
</evidence>
<evidence type="ECO:0000313" key="18">
    <source>
        <dbReference type="Proteomes" id="UP000243498"/>
    </source>
</evidence>
<dbReference type="OrthoDB" id="10264588at2759"/>
<evidence type="ECO:0000256" key="2">
    <source>
        <dbReference type="ARBA" id="ARBA00022490"/>
    </source>
</evidence>
<protein>
    <recommendedName>
        <fullName evidence="13">Nuclear distribution protein PAC1</fullName>
    </recommendedName>
    <alternativeName>
        <fullName evidence="13">Lissencephaly-1 homolog</fullName>
        <shortName evidence="13">LIS-1</shortName>
    </alternativeName>
    <alternativeName>
        <fullName evidence="13">nudF homolog</fullName>
    </alternativeName>
</protein>
<feature type="chain" id="PRO_5007885878" description="Nuclear distribution protein PAC1" evidence="15">
    <location>
        <begin position="20"/>
        <end position="653"/>
    </location>
</feature>
<dbReference type="EMBL" id="AZHC01000010">
    <property type="protein sequence ID" value="OAA44149.1"/>
    <property type="molecule type" value="Genomic_DNA"/>
</dbReference>
<dbReference type="Proteomes" id="UP000243498">
    <property type="component" value="Unassembled WGS sequence"/>
</dbReference>
<dbReference type="PRINTS" id="PR00320">
    <property type="entry name" value="GPROTEINBRPT"/>
</dbReference>
<dbReference type="Gene3D" id="1.20.960.30">
    <property type="match status" value="1"/>
</dbReference>
<dbReference type="PROSITE" id="PS00678">
    <property type="entry name" value="WD_REPEATS_1"/>
    <property type="match status" value="2"/>
</dbReference>
<comment type="similarity">
    <text evidence="11">Belongs to the WD repeat MDV1/CAF4 family.</text>
</comment>
<dbReference type="GO" id="GO:0005875">
    <property type="term" value="C:microtubule associated complex"/>
    <property type="evidence" value="ECO:0007669"/>
    <property type="project" value="UniProtKB-UniRule"/>
</dbReference>
<dbReference type="SUPFAM" id="SSF109925">
    <property type="entry name" value="Lissencephaly-1 protein (Lis-1, PAF-AH alpha) N-terminal domain"/>
    <property type="match status" value="1"/>
</dbReference>
<dbReference type="PANTHER" id="PTHR22847:SF637">
    <property type="entry name" value="WD REPEAT DOMAIN 5B"/>
    <property type="match status" value="1"/>
</dbReference>
<comment type="similarity">
    <text evidence="13">Belongs to the WD repeat LIS1/nudF family.</text>
</comment>
<keyword evidence="5 13" id="KW-0493">Microtubule</keyword>
<evidence type="ECO:0000256" key="5">
    <source>
        <dbReference type="ARBA" id="ARBA00022701"/>
    </source>
</evidence>
<dbReference type="PANTHER" id="PTHR22847">
    <property type="entry name" value="WD40 REPEAT PROTEIN"/>
    <property type="match status" value="1"/>
</dbReference>
<evidence type="ECO:0000256" key="1">
    <source>
        <dbReference type="ARBA" id="ARBA00022448"/>
    </source>
</evidence>
<dbReference type="Pfam" id="PF00400">
    <property type="entry name" value="WD40"/>
    <property type="match status" value="6"/>
</dbReference>
<dbReference type="SMART" id="SM00320">
    <property type="entry name" value="WD40"/>
    <property type="match status" value="7"/>
</dbReference>
<dbReference type="InterPro" id="IPR020472">
    <property type="entry name" value="WD40_PAC1"/>
</dbReference>
<dbReference type="STRING" id="1081105.A0A167EMB4"/>
<dbReference type="Gene3D" id="2.130.10.10">
    <property type="entry name" value="YVTN repeat-like/Quinoprotein amine dehydrogenase"/>
    <property type="match status" value="1"/>
</dbReference>
<dbReference type="InterPro" id="IPR019775">
    <property type="entry name" value="WD40_repeat_CS"/>
</dbReference>
<comment type="function">
    <text evidence="12">Involved in mitochondrial fission. Acts as an adapter protein required to form mitochondrial fission complexes. Formation of these complexes is required to promote constriction and fission of the mitochondrial compartment at a late step in mitochondrial division.</text>
</comment>
<dbReference type="InterPro" id="IPR056795">
    <property type="entry name" value="PAC1-like_LisH-like_dom"/>
</dbReference>
<keyword evidence="18" id="KW-1185">Reference proteome</keyword>
<dbReference type="GO" id="GO:0000922">
    <property type="term" value="C:spindle pole"/>
    <property type="evidence" value="ECO:0007669"/>
    <property type="project" value="UniProtKB-SubCell"/>
</dbReference>
<keyword evidence="15" id="KW-0732">Signal</keyword>
<dbReference type="PROSITE" id="PS50082">
    <property type="entry name" value="WD_REPEATS_2"/>
    <property type="match status" value="6"/>
</dbReference>
<feature type="repeat" description="WD" evidence="14">
    <location>
        <begin position="545"/>
        <end position="586"/>
    </location>
</feature>
<keyword evidence="4 13" id="KW-0132">Cell division</keyword>
<evidence type="ECO:0000256" key="6">
    <source>
        <dbReference type="ARBA" id="ARBA00022737"/>
    </source>
</evidence>
<evidence type="ECO:0000256" key="15">
    <source>
        <dbReference type="SAM" id="SignalP"/>
    </source>
</evidence>
<evidence type="ECO:0000256" key="3">
    <source>
        <dbReference type="ARBA" id="ARBA00022574"/>
    </source>
</evidence>
<feature type="repeat" description="WD" evidence="14">
    <location>
        <begin position="343"/>
        <end position="377"/>
    </location>
</feature>
<dbReference type="OMA" id="TTHCIKV"/>
<comment type="subunit">
    <text evidence="13">Self-associates. Interacts with NDL1 and dynein.</text>
</comment>
<dbReference type="HAMAP" id="MF_03141">
    <property type="entry name" value="lis1"/>
    <property type="match status" value="1"/>
</dbReference>
<feature type="repeat" description="WD" evidence="14">
    <location>
        <begin position="388"/>
        <end position="436"/>
    </location>
</feature>
<dbReference type="FunFam" id="2.130.10.10:FF:000342">
    <property type="entry name" value="Nuclear distribution protein PAC1"/>
    <property type="match status" value="1"/>
</dbReference>
<keyword evidence="10 13" id="KW-0131">Cell cycle</keyword>
<keyword evidence="3 14" id="KW-0853">WD repeat</keyword>
<comment type="subcellular location">
    <subcellularLocation>
        <location evidence="13">Cytoplasm</location>
        <location evidence="13">Cytoskeleton</location>
    </subcellularLocation>
    <subcellularLocation>
        <location evidence="13">Cytoplasm</location>
        <location evidence="13">Cytoskeleton</location>
        <location evidence="13">Spindle pole</location>
    </subcellularLocation>
    <text evidence="13">Localizes to the plus ends of microtubules at the hyphal tip and the mitotic spindle poles.</text>
</comment>
<keyword evidence="6" id="KW-0677">Repeat</keyword>
<keyword evidence="9 13" id="KW-0206">Cytoskeleton</keyword>
<gene>
    <name evidence="13" type="primary">PAC1</name>
    <name evidence="13" type="synonym">LIS1</name>
    <name evidence="17" type="ORF">NOR_03877</name>
</gene>
<evidence type="ECO:0000256" key="14">
    <source>
        <dbReference type="PROSITE-ProRule" id="PRU00221"/>
    </source>
</evidence>
<evidence type="ECO:0000313" key="17">
    <source>
        <dbReference type="EMBL" id="OAA44149.1"/>
    </source>
</evidence>
<sequence>MGLIAKAVFSSLLGTTSLAAYLAAKNPVISPLAASDPIWTSRLFKRYNPSANPATQDVCIRRVPVDKIRPELLKNPEDLVLEYCRGVWSGYGFDVQRRYLRWKHYGPETSTHLWTKAQLSESKYEKGTCIVDHFEVVEKTPTAITVRCGDSPRTKALRGSDGLFVIGAMVDDARGEVELTLTSCLFSSQGKVLGVKGPMSPWMEELHQWHKSIIAYLAANDKRITSATLRAELDLDENTFTEDVAKKYETLLEKKWTSTIMDLESRNAALQLDLDGVVQANSKRNQDLTSWLPEPSPRHSLRCHTSTINCVAFHPKYSTIASASDDCTIKIWDWETGELEKTIKGHTQAVRGVDYGGPAGGTLLASCSSDFTIKLWDPADDYKNIRTLYGHDHSICSIRFAPCNNVETGSQHLLISASGDQTIKLWNVETGYCVHTLRGHTDWVRSIHPSADGRYLISASNDRTARVWNISTTTPETTLILVGHDLGVNCCALAPVSSHPYLASAAGLKVKAPTAPDGAAGYFATGSRDNSIKIWDSQGTCVRTLIGHKKWVNAIVFHPGGKYLLSVADDSTLRCWDLAQGECVKVLDRLHEQFITCLEWAPQVSKDASLSDDSSSRLAQRSASLQTGGFPDHQIRCIIATASMDSTIKIFAK</sequence>
<evidence type="ECO:0000256" key="7">
    <source>
        <dbReference type="ARBA" id="ARBA00022776"/>
    </source>
</evidence>
<feature type="domain" description="PAC1-like LisH-like dimerisation" evidence="16">
    <location>
        <begin position="209"/>
        <end position="238"/>
    </location>
</feature>
<dbReference type="CDD" id="cd00200">
    <property type="entry name" value="WD40"/>
    <property type="match status" value="1"/>
</dbReference>
<dbReference type="Pfam" id="PF24951">
    <property type="entry name" value="LisH_PAC1"/>
    <property type="match status" value="1"/>
</dbReference>
<dbReference type="GO" id="GO:0051301">
    <property type="term" value="P:cell division"/>
    <property type="evidence" value="ECO:0007669"/>
    <property type="project" value="UniProtKB-KW"/>
</dbReference>
<keyword evidence="8 13" id="KW-0175">Coiled coil</keyword>
<feature type="repeat" description="WD" evidence="14">
    <location>
        <begin position="301"/>
        <end position="342"/>
    </location>
</feature>
<keyword evidence="7 13" id="KW-0498">Mitosis</keyword>
<keyword evidence="2 13" id="KW-0963">Cytoplasm</keyword>
<proteinExistence type="inferred from homology"/>
<evidence type="ECO:0000256" key="11">
    <source>
        <dbReference type="ARBA" id="ARBA00038415"/>
    </source>
</evidence>
<dbReference type="GO" id="GO:0005737">
    <property type="term" value="C:cytoplasm"/>
    <property type="evidence" value="ECO:0007669"/>
    <property type="project" value="UniProtKB-UniRule"/>
</dbReference>
<dbReference type="GO" id="GO:0070840">
    <property type="term" value="F:dynein complex binding"/>
    <property type="evidence" value="ECO:0007669"/>
    <property type="project" value="UniProtKB-UniRule"/>
</dbReference>
<dbReference type="InterPro" id="IPR001680">
    <property type="entry name" value="WD40_rpt"/>
</dbReference>
<dbReference type="InterPro" id="IPR015943">
    <property type="entry name" value="WD40/YVTN_repeat-like_dom_sf"/>
</dbReference>
<dbReference type="GO" id="GO:0051012">
    <property type="term" value="P:microtubule sliding"/>
    <property type="evidence" value="ECO:0007669"/>
    <property type="project" value="UniProtKB-UniRule"/>
</dbReference>
<feature type="signal peptide" evidence="15">
    <location>
        <begin position="1"/>
        <end position="19"/>
    </location>
</feature>
<accession>A0A167EMB4</accession>
<feature type="repeat" description="WD" evidence="14">
    <location>
        <begin position="522"/>
        <end position="536"/>
    </location>
</feature>
<comment type="function">
    <text evidence="13">Positively regulates the activity of the minus-end directed microtubule motor protein dynein. May enhance dynein-mediated microtubule sliding by targeting dynein to the microtubule plus end. Required for nuclear migration during vegetative growth as well as development. Required for retrograde early endosome (EE) transport from the hyphal tip. Required for localization of dynein to the mitotic spindle poles. Recruits additional proteins to the dynein complex at SPBs.</text>
</comment>
<dbReference type="SUPFAM" id="SSF50978">
    <property type="entry name" value="WD40 repeat-like"/>
    <property type="match status" value="1"/>
</dbReference>
<evidence type="ECO:0000256" key="13">
    <source>
        <dbReference type="HAMAP-Rule" id="MF_03141"/>
    </source>
</evidence>
<evidence type="ECO:0000256" key="9">
    <source>
        <dbReference type="ARBA" id="ARBA00023212"/>
    </source>
</evidence>
<keyword evidence="1 13" id="KW-0813">Transport</keyword>
<dbReference type="InterPro" id="IPR036322">
    <property type="entry name" value="WD40_repeat_dom_sf"/>
</dbReference>
<dbReference type="InterPro" id="IPR037190">
    <property type="entry name" value="LIS1_N"/>
</dbReference>
<reference evidence="17 18" key="1">
    <citation type="journal article" date="2016" name="Genome Biol. Evol.">
        <title>Divergent and convergent evolution of fungal pathogenicity.</title>
        <authorList>
            <person name="Shang Y."/>
            <person name="Xiao G."/>
            <person name="Zheng P."/>
            <person name="Cen K."/>
            <person name="Zhan S."/>
            <person name="Wang C."/>
        </authorList>
    </citation>
    <scope>NUCLEOTIDE SEQUENCE [LARGE SCALE GENOMIC DNA]</scope>
    <source>
        <strain evidence="17 18">RCEF 4871</strain>
    </source>
</reference>
<organism evidence="17 18">
    <name type="scientific">Metarhizium rileyi (strain RCEF 4871)</name>
    <name type="common">Nomuraea rileyi</name>
    <dbReference type="NCBI Taxonomy" id="1649241"/>
    <lineage>
        <taxon>Eukaryota</taxon>
        <taxon>Fungi</taxon>
        <taxon>Dikarya</taxon>
        <taxon>Ascomycota</taxon>
        <taxon>Pezizomycotina</taxon>
        <taxon>Sordariomycetes</taxon>
        <taxon>Hypocreomycetidae</taxon>
        <taxon>Hypocreales</taxon>
        <taxon>Clavicipitaceae</taxon>
        <taxon>Metarhizium</taxon>
    </lineage>
</organism>
<evidence type="ECO:0000256" key="4">
    <source>
        <dbReference type="ARBA" id="ARBA00022618"/>
    </source>
</evidence>
<evidence type="ECO:0000256" key="12">
    <source>
        <dbReference type="ARBA" id="ARBA00043913"/>
    </source>
</evidence>
<dbReference type="InterPro" id="IPR017252">
    <property type="entry name" value="Dynein_regulator_LIS1"/>
</dbReference>
<dbReference type="GO" id="GO:0000132">
    <property type="term" value="P:establishment of mitotic spindle orientation"/>
    <property type="evidence" value="ECO:0007669"/>
    <property type="project" value="UniProtKB-UniRule"/>
</dbReference>
<feature type="repeat" description="WD" evidence="14">
    <location>
        <begin position="437"/>
        <end position="478"/>
    </location>
</feature>
<dbReference type="GO" id="GO:1990234">
    <property type="term" value="C:transferase complex"/>
    <property type="evidence" value="ECO:0007669"/>
    <property type="project" value="UniProtKB-ARBA"/>
</dbReference>
<dbReference type="PROSITE" id="PS50294">
    <property type="entry name" value="WD_REPEATS_REGION"/>
    <property type="match status" value="5"/>
</dbReference>
<name>A0A167EMB4_METRR</name>
<evidence type="ECO:0000256" key="10">
    <source>
        <dbReference type="ARBA" id="ARBA00023306"/>
    </source>
</evidence>
<dbReference type="GO" id="GO:0005874">
    <property type="term" value="C:microtubule"/>
    <property type="evidence" value="ECO:0007669"/>
    <property type="project" value="UniProtKB-KW"/>
</dbReference>
<evidence type="ECO:0000256" key="8">
    <source>
        <dbReference type="ARBA" id="ARBA00023054"/>
    </source>
</evidence>
<dbReference type="AlphaFoldDB" id="A0A167EMB4"/>